<dbReference type="GO" id="GO:0046983">
    <property type="term" value="F:protein dimerization activity"/>
    <property type="evidence" value="ECO:0007669"/>
    <property type="project" value="InterPro"/>
</dbReference>
<sequence length="683" mass="77263">MRSFVSGSTYKREKLRTLTALWVTRHRRPFRIVQDPEFREIIRLLNPLAHTHSASTQARDVQRLYKLSRQKTRIFLASTTGVIHVSLDVWTDLNMVPWLGVICYLVHKGKYKRFTLDFIRIRGSHTGVALAQALYDCLVGYNIHLRLLALAADNASNNNTLVTALAIKIGRLGRFNGALHRIRCFAHILNLVMRAFLRVFLRVKKSVRAQGTTDEWNILEKEVAKYDAADSDSELGDSDIDEMDSEEDENDGDEEGDAPVDTDIDAAQNAADDELIDEFEDGEKCTGSQLDNEIELPPLTVEERKEARGASLKSNSLNSEAWERKSNELKLAFLELVKVIDTRWNSYAHCLLRILDRQPVVSQMCNDRKLKLRQYTFSGEEWMIIEQLEEILETFIVATEKVSQAEVALVFEVIPLIDKFTSMFGQMIDNTSLHIAIRHAANTGLAVLNKYYSFTDDSEIYRIAMILHPRYKTFYFLTVGWEQTWIDEALRLLRLAWTSHYKPQPAWTNPTTLTVPDTSQTQTGSRRSKISFDIAIDYGQAAASAPDALEVWLTSPALPLENDPIGYHSRQREAAKTAQSFEAEAFAQMCLDYLSAPATSVDAERLFSFSGGTIMKLRNQLSEKSAQSAVMVGQWASDPDLIAVDEFESQLAESWTRKKKRRAPASAEAQGSSKVIVVEDNSS</sequence>
<feature type="region of interest" description="Disordered" evidence="6">
    <location>
        <begin position="228"/>
        <end position="261"/>
    </location>
</feature>
<keyword evidence="9" id="KW-1185">Reference proteome</keyword>
<organism evidence="8 9">
    <name type="scientific">Mycena sanguinolenta</name>
    <dbReference type="NCBI Taxonomy" id="230812"/>
    <lineage>
        <taxon>Eukaryota</taxon>
        <taxon>Fungi</taxon>
        <taxon>Dikarya</taxon>
        <taxon>Basidiomycota</taxon>
        <taxon>Agaricomycotina</taxon>
        <taxon>Agaricomycetes</taxon>
        <taxon>Agaricomycetidae</taxon>
        <taxon>Agaricales</taxon>
        <taxon>Marasmiineae</taxon>
        <taxon>Mycenaceae</taxon>
        <taxon>Mycena</taxon>
    </lineage>
</organism>
<keyword evidence="2" id="KW-0479">Metal-binding</keyword>
<keyword evidence="4" id="KW-0862">Zinc</keyword>
<feature type="region of interest" description="Disordered" evidence="6">
    <location>
        <begin position="658"/>
        <end position="683"/>
    </location>
</feature>
<dbReference type="OrthoDB" id="3359487at2759"/>
<proteinExistence type="predicted"/>
<comment type="caution">
    <text evidence="8">The sequence shown here is derived from an EMBL/GenBank/DDBJ whole genome shotgun (WGS) entry which is preliminary data.</text>
</comment>
<name>A0A8H7CTD0_9AGAR</name>
<accession>A0A8H7CTD0</accession>
<evidence type="ECO:0000256" key="2">
    <source>
        <dbReference type="ARBA" id="ARBA00022723"/>
    </source>
</evidence>
<evidence type="ECO:0000256" key="6">
    <source>
        <dbReference type="SAM" id="MobiDB-lite"/>
    </source>
</evidence>
<dbReference type="EMBL" id="JACAZH010000018">
    <property type="protein sequence ID" value="KAF7346738.1"/>
    <property type="molecule type" value="Genomic_DNA"/>
</dbReference>
<evidence type="ECO:0000313" key="9">
    <source>
        <dbReference type="Proteomes" id="UP000623467"/>
    </source>
</evidence>
<dbReference type="PANTHER" id="PTHR46481:SF10">
    <property type="entry name" value="ZINC FINGER BED DOMAIN-CONTAINING PROTEIN 39"/>
    <property type="match status" value="1"/>
</dbReference>
<dbReference type="Proteomes" id="UP000623467">
    <property type="component" value="Unassembled WGS sequence"/>
</dbReference>
<dbReference type="Pfam" id="PF05699">
    <property type="entry name" value="Dimer_Tnp_hAT"/>
    <property type="match status" value="1"/>
</dbReference>
<comment type="subcellular location">
    <subcellularLocation>
        <location evidence="1">Nucleus</location>
    </subcellularLocation>
</comment>
<dbReference type="GO" id="GO:0008270">
    <property type="term" value="F:zinc ion binding"/>
    <property type="evidence" value="ECO:0007669"/>
    <property type="project" value="UniProtKB-KW"/>
</dbReference>
<evidence type="ECO:0000256" key="3">
    <source>
        <dbReference type="ARBA" id="ARBA00022771"/>
    </source>
</evidence>
<evidence type="ECO:0000256" key="4">
    <source>
        <dbReference type="ARBA" id="ARBA00022833"/>
    </source>
</evidence>
<dbReference type="AlphaFoldDB" id="A0A8H7CTD0"/>
<dbReference type="InterPro" id="IPR012337">
    <property type="entry name" value="RNaseH-like_sf"/>
</dbReference>
<evidence type="ECO:0000256" key="1">
    <source>
        <dbReference type="ARBA" id="ARBA00004123"/>
    </source>
</evidence>
<dbReference type="PANTHER" id="PTHR46481">
    <property type="entry name" value="ZINC FINGER BED DOMAIN-CONTAINING PROTEIN 4"/>
    <property type="match status" value="1"/>
</dbReference>
<keyword evidence="3" id="KW-0863">Zinc-finger</keyword>
<dbReference type="InterPro" id="IPR008906">
    <property type="entry name" value="HATC_C_dom"/>
</dbReference>
<feature type="compositionally biased region" description="Acidic residues" evidence="6">
    <location>
        <begin position="229"/>
        <end position="261"/>
    </location>
</feature>
<dbReference type="InterPro" id="IPR052035">
    <property type="entry name" value="ZnF_BED_domain_contain"/>
</dbReference>
<protein>
    <submittedName>
        <fullName evidence="8">Zinc finger BED domain-containing protein 4</fullName>
    </submittedName>
</protein>
<reference evidence="8" key="1">
    <citation type="submission" date="2020-05" db="EMBL/GenBank/DDBJ databases">
        <title>Mycena genomes resolve the evolution of fungal bioluminescence.</title>
        <authorList>
            <person name="Tsai I.J."/>
        </authorList>
    </citation>
    <scope>NUCLEOTIDE SEQUENCE</scope>
    <source>
        <strain evidence="8">160909Yilan</strain>
    </source>
</reference>
<feature type="domain" description="HAT C-terminal dimerisation" evidence="7">
    <location>
        <begin position="587"/>
        <end position="635"/>
    </location>
</feature>
<evidence type="ECO:0000313" key="8">
    <source>
        <dbReference type="EMBL" id="KAF7346738.1"/>
    </source>
</evidence>
<gene>
    <name evidence="8" type="ORF">MSAN_01812100</name>
</gene>
<dbReference type="GO" id="GO:0005634">
    <property type="term" value="C:nucleus"/>
    <property type="evidence" value="ECO:0007669"/>
    <property type="project" value="UniProtKB-SubCell"/>
</dbReference>
<evidence type="ECO:0000259" key="7">
    <source>
        <dbReference type="Pfam" id="PF05699"/>
    </source>
</evidence>
<keyword evidence="5" id="KW-0539">Nucleus</keyword>
<evidence type="ECO:0000256" key="5">
    <source>
        <dbReference type="ARBA" id="ARBA00023242"/>
    </source>
</evidence>
<dbReference type="SUPFAM" id="SSF53098">
    <property type="entry name" value="Ribonuclease H-like"/>
    <property type="match status" value="1"/>
</dbReference>